<protein>
    <submittedName>
        <fullName evidence="1">Uncharacterized protein</fullName>
    </submittedName>
</protein>
<organism evidence="1 2">
    <name type="scientific">Streptococcus anginosus subsp. whileyi CCUG 39159</name>
    <dbReference type="NCBI Taxonomy" id="1095729"/>
    <lineage>
        <taxon>Bacteria</taxon>
        <taxon>Bacillati</taxon>
        <taxon>Bacillota</taxon>
        <taxon>Bacilli</taxon>
        <taxon>Lactobacillales</taxon>
        <taxon>Streptococcaceae</taxon>
        <taxon>Streptococcus</taxon>
        <taxon>Streptococcus anginosus group</taxon>
    </lineage>
</organism>
<proteinExistence type="predicted"/>
<dbReference type="Proteomes" id="UP000003245">
    <property type="component" value="Unassembled WGS sequence"/>
</dbReference>
<dbReference type="AlphaFoldDB" id="I0S923"/>
<dbReference type="PATRIC" id="fig|1095729.3.peg.1934"/>
<keyword evidence="2" id="KW-1185">Reference proteome</keyword>
<dbReference type="EMBL" id="AICP01000060">
    <property type="protein sequence ID" value="EID19876.1"/>
    <property type="molecule type" value="Genomic_DNA"/>
</dbReference>
<dbReference type="RefSeq" id="WP_003038113.1">
    <property type="nucleotide sequence ID" value="NZ_AICP01000060.1"/>
</dbReference>
<comment type="caution">
    <text evidence="1">The sequence shown here is derived from an EMBL/GenBank/DDBJ whole genome shotgun (WGS) entry which is preliminary data.</text>
</comment>
<name>I0S923_STRAP</name>
<sequence>MTKKKNMRYAKNREKLLNQEKQSVQHKIQTNYETESPKNLNEALLKEEMSGEELPFPKEAIK</sequence>
<evidence type="ECO:0000313" key="1">
    <source>
        <dbReference type="EMBL" id="EID19876.1"/>
    </source>
</evidence>
<accession>I0S923</accession>
<reference evidence="1 2" key="1">
    <citation type="submission" date="2012-01" db="EMBL/GenBank/DDBJ databases">
        <authorList>
            <person name="Harkins D.M."/>
            <person name="Madupu R."/>
            <person name="Durkin A.S."/>
            <person name="Torralba M."/>
            <person name="Methe B."/>
            <person name="Sutton G.G."/>
            <person name="Nelson K.E."/>
        </authorList>
    </citation>
    <scope>NUCLEOTIDE SEQUENCE [LARGE SCALE GENOMIC DNA]</scope>
    <source>
        <strain evidence="1 2">CCUG 39159</strain>
    </source>
</reference>
<gene>
    <name evidence="1" type="ORF">HMPREF1043_1688</name>
</gene>
<evidence type="ECO:0000313" key="2">
    <source>
        <dbReference type="Proteomes" id="UP000003245"/>
    </source>
</evidence>